<dbReference type="PANTHER" id="PTHR43280">
    <property type="entry name" value="ARAC-FAMILY TRANSCRIPTIONAL REGULATOR"/>
    <property type="match status" value="1"/>
</dbReference>
<dbReference type="PANTHER" id="PTHR43280:SF28">
    <property type="entry name" value="HTH-TYPE TRANSCRIPTIONAL ACTIVATOR RHAS"/>
    <property type="match status" value="1"/>
</dbReference>
<dbReference type="PROSITE" id="PS00041">
    <property type="entry name" value="HTH_ARAC_FAMILY_1"/>
    <property type="match status" value="1"/>
</dbReference>
<dbReference type="InterPro" id="IPR020449">
    <property type="entry name" value="Tscrpt_reg_AraC-type_HTH"/>
</dbReference>
<name>A0A1V4IHA9_9CLOT</name>
<dbReference type="Pfam" id="PF02311">
    <property type="entry name" value="AraC_binding"/>
    <property type="match status" value="1"/>
</dbReference>
<sequence length="293" mass="34570">MEYIHLHNFTKDADFPFFIQFGKHDMYMPVHYHTDFSELVIVLNGTANHIVNTEKYFIKKGDVFVINKNTSHGYEAAYNFRICNIMYKPEHLHQVGNDLKKSSGYQALFVVEPSLAKQYNFKSKLQLTLADYEKAKEIVSNMINEYKNKNQGYQTMIYSHFIELIVFLSRQYDLASMGFKDNVINIAKAVSYMENHFQEHVSLNELADKAELSVRHFNRIFKENYKVTPMNYLLRLRIEYACLLLKKYKLGISDIAYECGFNDSNYFTRQFKKIIGTSPKDYRSNSKNFQQEE</sequence>
<dbReference type="InterPro" id="IPR018060">
    <property type="entry name" value="HTH_AraC"/>
</dbReference>
<reference evidence="5 6" key="1">
    <citation type="submission" date="2017-03" db="EMBL/GenBank/DDBJ databases">
        <title>Genome sequence of Clostridium oryzae DSM 28571.</title>
        <authorList>
            <person name="Poehlein A."/>
            <person name="Daniel R."/>
        </authorList>
    </citation>
    <scope>NUCLEOTIDE SEQUENCE [LARGE SCALE GENOMIC DNA]</scope>
    <source>
        <strain evidence="5 6">DSM 28571</strain>
    </source>
</reference>
<dbReference type="Pfam" id="PF12833">
    <property type="entry name" value="HTH_18"/>
    <property type="match status" value="1"/>
</dbReference>
<dbReference type="PROSITE" id="PS01124">
    <property type="entry name" value="HTH_ARAC_FAMILY_2"/>
    <property type="match status" value="1"/>
</dbReference>
<dbReference type="GO" id="GO:0043565">
    <property type="term" value="F:sequence-specific DNA binding"/>
    <property type="evidence" value="ECO:0007669"/>
    <property type="project" value="InterPro"/>
</dbReference>
<dbReference type="EMBL" id="MZGV01000045">
    <property type="protein sequence ID" value="OPJ59391.1"/>
    <property type="molecule type" value="Genomic_DNA"/>
</dbReference>
<dbReference type="OrthoDB" id="9791615at2"/>
<proteinExistence type="predicted"/>
<keyword evidence="6" id="KW-1185">Reference proteome</keyword>
<evidence type="ECO:0000259" key="4">
    <source>
        <dbReference type="PROSITE" id="PS01124"/>
    </source>
</evidence>
<dbReference type="InterPro" id="IPR003313">
    <property type="entry name" value="AraC-bd"/>
</dbReference>
<evidence type="ECO:0000256" key="2">
    <source>
        <dbReference type="ARBA" id="ARBA00023125"/>
    </source>
</evidence>
<dbReference type="Gene3D" id="1.10.10.60">
    <property type="entry name" value="Homeodomain-like"/>
    <property type="match status" value="2"/>
</dbReference>
<dbReference type="InterPro" id="IPR037923">
    <property type="entry name" value="HTH-like"/>
</dbReference>
<comment type="caution">
    <text evidence="5">The sequence shown here is derived from an EMBL/GenBank/DDBJ whole genome shotgun (WGS) entry which is preliminary data.</text>
</comment>
<feature type="domain" description="HTH araC/xylS-type" evidence="4">
    <location>
        <begin position="187"/>
        <end position="285"/>
    </location>
</feature>
<dbReference type="STRING" id="1450648.CLORY_33200"/>
<evidence type="ECO:0000256" key="3">
    <source>
        <dbReference type="ARBA" id="ARBA00023163"/>
    </source>
</evidence>
<dbReference type="AlphaFoldDB" id="A0A1V4IHA9"/>
<dbReference type="InterPro" id="IPR018062">
    <property type="entry name" value="HTH_AraC-typ_CS"/>
</dbReference>
<dbReference type="RefSeq" id="WP_079426537.1">
    <property type="nucleotide sequence ID" value="NZ_MZGV01000045.1"/>
</dbReference>
<dbReference type="Proteomes" id="UP000190080">
    <property type="component" value="Unassembled WGS sequence"/>
</dbReference>
<dbReference type="GO" id="GO:0003700">
    <property type="term" value="F:DNA-binding transcription factor activity"/>
    <property type="evidence" value="ECO:0007669"/>
    <property type="project" value="InterPro"/>
</dbReference>
<accession>A0A1V4IHA9</accession>
<dbReference type="Gene3D" id="2.60.120.10">
    <property type="entry name" value="Jelly Rolls"/>
    <property type="match status" value="1"/>
</dbReference>
<evidence type="ECO:0000313" key="6">
    <source>
        <dbReference type="Proteomes" id="UP000190080"/>
    </source>
</evidence>
<dbReference type="SUPFAM" id="SSF51215">
    <property type="entry name" value="Regulatory protein AraC"/>
    <property type="match status" value="1"/>
</dbReference>
<organism evidence="5 6">
    <name type="scientific">Clostridium oryzae</name>
    <dbReference type="NCBI Taxonomy" id="1450648"/>
    <lineage>
        <taxon>Bacteria</taxon>
        <taxon>Bacillati</taxon>
        <taxon>Bacillota</taxon>
        <taxon>Clostridia</taxon>
        <taxon>Eubacteriales</taxon>
        <taxon>Clostridiaceae</taxon>
        <taxon>Clostridium</taxon>
    </lineage>
</organism>
<gene>
    <name evidence="5" type="primary">rhaS_4</name>
    <name evidence="5" type="ORF">CLORY_33200</name>
</gene>
<dbReference type="SMART" id="SM00342">
    <property type="entry name" value="HTH_ARAC"/>
    <property type="match status" value="1"/>
</dbReference>
<keyword evidence="2" id="KW-0238">DNA-binding</keyword>
<keyword evidence="3" id="KW-0804">Transcription</keyword>
<protein>
    <submittedName>
        <fullName evidence="5">HTH-type transcriptional activator RhaS</fullName>
    </submittedName>
</protein>
<evidence type="ECO:0000313" key="5">
    <source>
        <dbReference type="EMBL" id="OPJ59391.1"/>
    </source>
</evidence>
<keyword evidence="1" id="KW-0805">Transcription regulation</keyword>
<dbReference type="InterPro" id="IPR009057">
    <property type="entry name" value="Homeodomain-like_sf"/>
</dbReference>
<dbReference type="PRINTS" id="PR00032">
    <property type="entry name" value="HTHARAC"/>
</dbReference>
<dbReference type="InterPro" id="IPR014710">
    <property type="entry name" value="RmlC-like_jellyroll"/>
</dbReference>
<dbReference type="SUPFAM" id="SSF46689">
    <property type="entry name" value="Homeodomain-like"/>
    <property type="match status" value="2"/>
</dbReference>
<evidence type="ECO:0000256" key="1">
    <source>
        <dbReference type="ARBA" id="ARBA00023015"/>
    </source>
</evidence>